<dbReference type="Pfam" id="PF04434">
    <property type="entry name" value="SWIM"/>
    <property type="match status" value="1"/>
</dbReference>
<keyword evidence="8" id="KW-1185">Reference proteome</keyword>
<reference evidence="8" key="1">
    <citation type="journal article" date="2020" name="Nat. Commun.">
        <title>Genome assembly of wild tea tree DASZ reveals pedigree and selection history of tea varieties.</title>
        <authorList>
            <person name="Zhang W."/>
            <person name="Zhang Y."/>
            <person name="Qiu H."/>
            <person name="Guo Y."/>
            <person name="Wan H."/>
            <person name="Zhang X."/>
            <person name="Scossa F."/>
            <person name="Alseekh S."/>
            <person name="Zhang Q."/>
            <person name="Wang P."/>
            <person name="Xu L."/>
            <person name="Schmidt M.H."/>
            <person name="Jia X."/>
            <person name="Li D."/>
            <person name="Zhu A."/>
            <person name="Guo F."/>
            <person name="Chen W."/>
            <person name="Ni D."/>
            <person name="Usadel B."/>
            <person name="Fernie A.R."/>
            <person name="Wen W."/>
        </authorList>
    </citation>
    <scope>NUCLEOTIDE SEQUENCE [LARGE SCALE GENOMIC DNA]</scope>
    <source>
        <strain evidence="8">cv. G240</strain>
    </source>
</reference>
<dbReference type="InterPro" id="IPR019557">
    <property type="entry name" value="AminoTfrase-like_pln_mobile"/>
</dbReference>
<evidence type="ECO:0000313" key="7">
    <source>
        <dbReference type="EMBL" id="KAF5934609.1"/>
    </source>
</evidence>
<evidence type="ECO:0000313" key="8">
    <source>
        <dbReference type="Proteomes" id="UP000593564"/>
    </source>
</evidence>
<dbReference type="Pfam" id="PF10551">
    <property type="entry name" value="MULE"/>
    <property type="match status" value="1"/>
</dbReference>
<dbReference type="SMART" id="SM00575">
    <property type="entry name" value="ZnF_PMZ"/>
    <property type="match status" value="1"/>
</dbReference>
<feature type="region of interest" description="Disordered" evidence="5">
    <location>
        <begin position="1266"/>
        <end position="1322"/>
    </location>
</feature>
<accession>A0A7J7G1R5</accession>
<keyword evidence="1" id="KW-0479">Metal-binding</keyword>
<dbReference type="InterPro" id="IPR006564">
    <property type="entry name" value="Znf_PMZ"/>
</dbReference>
<feature type="region of interest" description="Disordered" evidence="5">
    <location>
        <begin position="95"/>
        <end position="140"/>
    </location>
</feature>
<dbReference type="InterPro" id="IPR007527">
    <property type="entry name" value="Znf_SWIM"/>
</dbReference>
<evidence type="ECO:0000256" key="1">
    <source>
        <dbReference type="ARBA" id="ARBA00022723"/>
    </source>
</evidence>
<organism evidence="7 8">
    <name type="scientific">Camellia sinensis</name>
    <name type="common">Tea plant</name>
    <name type="synonym">Thea sinensis</name>
    <dbReference type="NCBI Taxonomy" id="4442"/>
    <lineage>
        <taxon>Eukaryota</taxon>
        <taxon>Viridiplantae</taxon>
        <taxon>Streptophyta</taxon>
        <taxon>Embryophyta</taxon>
        <taxon>Tracheophyta</taxon>
        <taxon>Spermatophyta</taxon>
        <taxon>Magnoliopsida</taxon>
        <taxon>eudicotyledons</taxon>
        <taxon>Gunneridae</taxon>
        <taxon>Pentapetalae</taxon>
        <taxon>asterids</taxon>
        <taxon>Ericales</taxon>
        <taxon>Theaceae</taxon>
        <taxon>Camellia</taxon>
    </lineage>
</organism>
<dbReference type="Pfam" id="PF10536">
    <property type="entry name" value="PMD"/>
    <property type="match status" value="1"/>
</dbReference>
<dbReference type="PROSITE" id="PS50966">
    <property type="entry name" value="ZF_SWIM"/>
    <property type="match status" value="1"/>
</dbReference>
<feature type="compositionally biased region" description="Basic residues" evidence="5">
    <location>
        <begin position="1266"/>
        <end position="1276"/>
    </location>
</feature>
<comment type="caution">
    <text evidence="7">The sequence shown here is derived from an EMBL/GenBank/DDBJ whole genome shotgun (WGS) entry which is preliminary data.</text>
</comment>
<proteinExistence type="predicted"/>
<dbReference type="GO" id="GO:0008270">
    <property type="term" value="F:zinc ion binding"/>
    <property type="evidence" value="ECO:0007669"/>
    <property type="project" value="UniProtKB-KW"/>
</dbReference>
<feature type="compositionally biased region" description="Polar residues" evidence="5">
    <location>
        <begin position="1293"/>
        <end position="1307"/>
    </location>
</feature>
<keyword evidence="2 4" id="KW-0863">Zinc-finger</keyword>
<evidence type="ECO:0000259" key="6">
    <source>
        <dbReference type="PROSITE" id="PS50966"/>
    </source>
</evidence>
<feature type="domain" description="SWIM-type" evidence="6">
    <location>
        <begin position="623"/>
        <end position="670"/>
    </location>
</feature>
<evidence type="ECO:0000256" key="2">
    <source>
        <dbReference type="ARBA" id="ARBA00022771"/>
    </source>
</evidence>
<sequence>MDSRPFTTLLTRGIDTTAFQSPMYESGQCYPLCYTQQSFQGHGVESSSRGGYDYEFDNNTQYVPTCSHHTTPIEVAGNMAETVNEVQFADSDMYSPDVALNDDDNEMCDEENLLGGSDDDDDEEHNAQAPVDPENAPIPPRVEIPFYDNIHLGGDFDISTRDVVPRNWIWSAENPELDRGMIFVDKKQLLYAVKLYHATNNREYKVVTSKRDLWVSACKHDCSWWLRASLSRKHGLFEIKQYRGPHHCLYPRMNKDHTNINSSYIASHILRQVANEPDMPIKNVIEDIKKTMNYSISYKKAWHARAKTIKMVFGDWDKSYRQLPKFMHALQTSNPGTIVTWKHKYTGHTTIMPVFHFVFWSFKPVIDGFRYCRPVITIDGTFLYGKYTGVLLVATIVTADGKILPLAFAVVDRESLESWSFFIQNIKEHIVMDRQGVTLISDRAESILAAVRRHWLNPSLQFVGHHRHCLRHVCSNFNIHFRNKELKQLLWKAGSADQRRKCNGYLDQIQAINQEAINWVHKMNPEDWALVYDGGYRWGVLTSNDAECFNSVLKGARNIPISAMVEFTFRRLVKYFDEMGAQAETYVCNEFQYPREMQKTIEEGIARGNTFQLISYDRPRRVFEVQTSFRRGRGRNRQIVRMNQPTCSCGKYEIRHYPCSHMLVVMSECDDNPFQYVDPVYRLPVYMRVWETKFNPIPHQDYWDDPQWTLMPNELRLREVKRDRTSMARIPNEIDISDRRLTARCSECHQTGFMAHAPEEVPLFRQAHRADNMWDRPVCNNDEARTVLTCRRADSGLWEHPLDHRVLQYLLRTGFYGVYRIGHIRLDYALITALVERWRTETHTFHFPIGEATVTLQDVSVLYGLRIDGRAVTRVDPSFATEQWIALCAELLGVAPTPADLQAGRLRVRWLAEQFAHLPDHAPDELRLIRIAPSRRQLVGPGELPIGDMQLPTGPRGSRWRVDMGHEVVSTHVVFIWQPYAGVLGTLPDYCRLGQEIWMARHLPHRVLRQFGRVQSVPDLFNTEWQLHLWDARRDSIVQANYSDEVIPSFDPYMLWYRRHTHLLVRNSSHVSKSGYQGVGPYLEALVRIIVVGAGRSFHLAEDAHLRRDGQHALQAVTEIRELLYQAFQVAHRGDRLHYGHYGVHTSAAAPDTSAPSTSAPSTSAPATSAPSTSITPPHTTPYISADSFDVLPTQHTGIPYVLDPDWTPPRYMHDVVTPPTQLPPPDSSTATMSTHDAVLTDISHVDAEAHIEPPQSAWERLRRRGRGRGAGRGRGRAPAADCDTVAPDDGVSQLTAVSDLPPQTGSGAAYAVEGESHSQAP</sequence>
<feature type="compositionally biased region" description="Acidic residues" evidence="5">
    <location>
        <begin position="100"/>
        <end position="124"/>
    </location>
</feature>
<dbReference type="EMBL" id="JACBKZ010000014">
    <property type="protein sequence ID" value="KAF5934609.1"/>
    <property type="molecule type" value="Genomic_DNA"/>
</dbReference>
<evidence type="ECO:0000256" key="5">
    <source>
        <dbReference type="SAM" id="MobiDB-lite"/>
    </source>
</evidence>
<gene>
    <name evidence="7" type="ORF">HYC85_030780</name>
</gene>
<keyword evidence="3" id="KW-0862">Zinc</keyword>
<name>A0A7J7G1R5_CAMSI</name>
<dbReference type="PANTHER" id="PTHR31973:SF195">
    <property type="entry name" value="MUDR FAMILY TRANSPOSASE"/>
    <property type="match status" value="1"/>
</dbReference>
<dbReference type="Proteomes" id="UP000593564">
    <property type="component" value="Unassembled WGS sequence"/>
</dbReference>
<dbReference type="PANTHER" id="PTHR31973">
    <property type="entry name" value="POLYPROTEIN, PUTATIVE-RELATED"/>
    <property type="match status" value="1"/>
</dbReference>
<evidence type="ECO:0000256" key="3">
    <source>
        <dbReference type="ARBA" id="ARBA00022833"/>
    </source>
</evidence>
<feature type="region of interest" description="Disordered" evidence="5">
    <location>
        <begin position="1148"/>
        <end position="1182"/>
    </location>
</feature>
<dbReference type="InterPro" id="IPR018289">
    <property type="entry name" value="MULE_transposase_dom"/>
</dbReference>
<protein>
    <recommendedName>
        <fullName evidence="6">SWIM-type domain-containing protein</fullName>
    </recommendedName>
</protein>
<evidence type="ECO:0000256" key="4">
    <source>
        <dbReference type="PROSITE-ProRule" id="PRU00325"/>
    </source>
</evidence>
<reference evidence="7 8" key="2">
    <citation type="submission" date="2020-07" db="EMBL/GenBank/DDBJ databases">
        <title>Genome assembly of wild tea tree DASZ reveals pedigree and selection history of tea varieties.</title>
        <authorList>
            <person name="Zhang W."/>
        </authorList>
    </citation>
    <scope>NUCLEOTIDE SEQUENCE [LARGE SCALE GENOMIC DNA]</scope>
    <source>
        <strain evidence="8">cv. G240</strain>
        <tissue evidence="7">Leaf</tissue>
    </source>
</reference>